<evidence type="ECO:0000256" key="4">
    <source>
        <dbReference type="ARBA" id="ARBA00022771"/>
    </source>
</evidence>
<dbReference type="Gene3D" id="3.30.160.60">
    <property type="entry name" value="Classic Zinc Finger"/>
    <property type="match status" value="1"/>
</dbReference>
<dbReference type="Gene3D" id="2.60.210.10">
    <property type="entry name" value="Apoptosis, Tumor Necrosis Factor Receptor Associated Protein 2, Chain A"/>
    <property type="match status" value="1"/>
</dbReference>
<feature type="compositionally biased region" description="Low complexity" evidence="8">
    <location>
        <begin position="770"/>
        <end position="787"/>
    </location>
</feature>
<dbReference type="GO" id="GO:0008270">
    <property type="term" value="F:zinc ion binding"/>
    <property type="evidence" value="ECO:0007669"/>
    <property type="project" value="UniProtKB-KW"/>
</dbReference>
<dbReference type="GO" id="GO:0016235">
    <property type="term" value="C:aggresome"/>
    <property type="evidence" value="ECO:0007669"/>
    <property type="project" value="TreeGrafter"/>
</dbReference>
<accession>A0A267E189</accession>
<evidence type="ECO:0000313" key="12">
    <source>
        <dbReference type="EMBL" id="PAA54684.1"/>
    </source>
</evidence>
<dbReference type="SUPFAM" id="SSF57850">
    <property type="entry name" value="RING/U-box"/>
    <property type="match status" value="1"/>
</dbReference>
<dbReference type="OrthoDB" id="192247at2759"/>
<evidence type="ECO:0000259" key="9">
    <source>
        <dbReference type="PROSITE" id="PS50089"/>
    </source>
</evidence>
<evidence type="ECO:0000256" key="2">
    <source>
        <dbReference type="ARBA" id="ARBA00022490"/>
    </source>
</evidence>
<keyword evidence="5" id="KW-0862">Zinc</keyword>
<feature type="compositionally biased region" description="Low complexity" evidence="8">
    <location>
        <begin position="95"/>
        <end position="109"/>
    </location>
</feature>
<dbReference type="InterPro" id="IPR013083">
    <property type="entry name" value="Znf_RING/FYVE/PHD"/>
</dbReference>
<keyword evidence="4 6" id="KW-0863">Zinc-finger</keyword>
<dbReference type="EMBL" id="NIVC01000808">
    <property type="protein sequence ID" value="PAA76595.1"/>
    <property type="molecule type" value="Genomic_DNA"/>
</dbReference>
<dbReference type="CDD" id="cd19779">
    <property type="entry name" value="Bbox2_TRIM37_C-VIII"/>
    <property type="match status" value="1"/>
</dbReference>
<reference evidence="12 14" key="1">
    <citation type="submission" date="2017-06" db="EMBL/GenBank/DDBJ databases">
        <title>A platform for efficient transgenesis in Macrostomum lignano, a flatworm model organism for stem cell research.</title>
        <authorList>
            <person name="Berezikov E."/>
        </authorList>
    </citation>
    <scope>NUCLEOTIDE SEQUENCE [LARGE SCALE GENOMIC DNA]</scope>
    <source>
        <strain evidence="12">DV1</strain>
        <tissue evidence="12">Whole organism</tissue>
    </source>
</reference>
<name>A0A267E189_9PLAT</name>
<dbReference type="InterPro" id="IPR037299">
    <property type="entry name" value="TRIM37_MATH"/>
</dbReference>
<dbReference type="CDD" id="cd16619">
    <property type="entry name" value="mRING-HC-C4C4_TRIM37_C-VIII"/>
    <property type="match status" value="1"/>
</dbReference>
<dbReference type="PROSITE" id="PS50089">
    <property type="entry name" value="ZF_RING_2"/>
    <property type="match status" value="1"/>
</dbReference>
<feature type="coiled-coil region" evidence="7">
    <location>
        <begin position="180"/>
        <end position="221"/>
    </location>
</feature>
<comment type="subcellular location">
    <subcellularLocation>
        <location evidence="1">Cytoplasm</location>
    </subcellularLocation>
</comment>
<dbReference type="EMBL" id="NIVC01002871">
    <property type="protein sequence ID" value="PAA54684.1"/>
    <property type="molecule type" value="Genomic_DNA"/>
</dbReference>
<feature type="compositionally biased region" description="Acidic residues" evidence="8">
    <location>
        <begin position="601"/>
        <end position="622"/>
    </location>
</feature>
<dbReference type="SUPFAM" id="SSF57845">
    <property type="entry name" value="B-box zinc-binding domain"/>
    <property type="match status" value="1"/>
</dbReference>
<feature type="region of interest" description="Disordered" evidence="8">
    <location>
        <begin position="541"/>
        <end position="582"/>
    </location>
</feature>
<dbReference type="Pfam" id="PF22486">
    <property type="entry name" value="MATH_2"/>
    <property type="match status" value="1"/>
</dbReference>
<evidence type="ECO:0000256" key="8">
    <source>
        <dbReference type="SAM" id="MobiDB-lite"/>
    </source>
</evidence>
<feature type="domain" description="RING-type" evidence="9">
    <location>
        <begin position="24"/>
        <end position="64"/>
    </location>
</feature>
<dbReference type="GO" id="GO:0031625">
    <property type="term" value="F:ubiquitin protein ligase binding"/>
    <property type="evidence" value="ECO:0007669"/>
    <property type="project" value="TreeGrafter"/>
</dbReference>
<evidence type="ECO:0000256" key="1">
    <source>
        <dbReference type="ARBA" id="ARBA00004496"/>
    </source>
</evidence>
<dbReference type="InterPro" id="IPR001841">
    <property type="entry name" value="Znf_RING"/>
</dbReference>
<dbReference type="Gene3D" id="3.30.40.10">
    <property type="entry name" value="Zinc/RING finger domain, C3HC4 (zinc finger)"/>
    <property type="match status" value="1"/>
</dbReference>
<dbReference type="PANTHER" id="PTHR36754:SF2">
    <property type="entry name" value="E3 UBIQUITIN-PROTEIN LIGASE TRIM37"/>
    <property type="match status" value="1"/>
</dbReference>
<dbReference type="GO" id="GO:0006513">
    <property type="term" value="P:protein monoubiquitination"/>
    <property type="evidence" value="ECO:0007669"/>
    <property type="project" value="TreeGrafter"/>
</dbReference>
<feature type="region of interest" description="Disordered" evidence="8">
    <location>
        <begin position="751"/>
        <end position="787"/>
    </location>
</feature>
<dbReference type="InterPro" id="IPR008974">
    <property type="entry name" value="TRAF-like"/>
</dbReference>
<dbReference type="PROSITE" id="PS50144">
    <property type="entry name" value="MATH"/>
    <property type="match status" value="1"/>
</dbReference>
<feature type="compositionally biased region" description="Basic and acidic residues" evidence="8">
    <location>
        <begin position="560"/>
        <end position="570"/>
    </location>
</feature>
<evidence type="ECO:0000313" key="14">
    <source>
        <dbReference type="Proteomes" id="UP000215902"/>
    </source>
</evidence>
<dbReference type="GO" id="GO:0005164">
    <property type="term" value="F:tumor necrosis factor receptor binding"/>
    <property type="evidence" value="ECO:0007669"/>
    <property type="project" value="TreeGrafter"/>
</dbReference>
<feature type="compositionally biased region" description="Acidic residues" evidence="8">
    <location>
        <begin position="549"/>
        <end position="559"/>
    </location>
</feature>
<feature type="domain" description="B box-type" evidence="10">
    <location>
        <begin position="130"/>
        <end position="172"/>
    </location>
</feature>
<feature type="compositionally biased region" description="Pro residues" evidence="8">
    <location>
        <begin position="510"/>
        <end position="520"/>
    </location>
</feature>
<dbReference type="SMART" id="SM00336">
    <property type="entry name" value="BBOX"/>
    <property type="match status" value="1"/>
</dbReference>
<feature type="region of interest" description="Disordered" evidence="8">
    <location>
        <begin position="596"/>
        <end position="649"/>
    </location>
</feature>
<evidence type="ECO:0000259" key="10">
    <source>
        <dbReference type="PROSITE" id="PS50119"/>
    </source>
</evidence>
<organism evidence="12 14">
    <name type="scientific">Macrostomum lignano</name>
    <dbReference type="NCBI Taxonomy" id="282301"/>
    <lineage>
        <taxon>Eukaryota</taxon>
        <taxon>Metazoa</taxon>
        <taxon>Spiralia</taxon>
        <taxon>Lophotrochozoa</taxon>
        <taxon>Platyhelminthes</taxon>
        <taxon>Rhabditophora</taxon>
        <taxon>Macrostomorpha</taxon>
        <taxon>Macrostomida</taxon>
        <taxon>Macrostomidae</taxon>
        <taxon>Macrostomum</taxon>
    </lineage>
</organism>
<dbReference type="STRING" id="282301.A0A267E189"/>
<dbReference type="SMART" id="SM00502">
    <property type="entry name" value="BBC"/>
    <property type="match status" value="1"/>
</dbReference>
<evidence type="ECO:0000256" key="7">
    <source>
        <dbReference type="SAM" id="Coils"/>
    </source>
</evidence>
<evidence type="ECO:0008006" key="15">
    <source>
        <dbReference type="Google" id="ProtNLM"/>
    </source>
</evidence>
<dbReference type="GO" id="GO:0061630">
    <property type="term" value="F:ubiquitin protein ligase activity"/>
    <property type="evidence" value="ECO:0007669"/>
    <property type="project" value="TreeGrafter"/>
</dbReference>
<comment type="caution">
    <text evidence="12">The sequence shown here is derived from an EMBL/GenBank/DDBJ whole genome shotgun (WGS) entry which is preliminary data.</text>
</comment>
<feature type="region of interest" description="Disordered" evidence="8">
    <location>
        <begin position="86"/>
        <end position="130"/>
    </location>
</feature>
<proteinExistence type="predicted"/>
<evidence type="ECO:0000313" key="13">
    <source>
        <dbReference type="EMBL" id="PAA76595.1"/>
    </source>
</evidence>
<keyword evidence="7" id="KW-0175">Coiled coil</keyword>
<feature type="domain" description="MATH" evidence="11">
    <location>
        <begin position="316"/>
        <end position="441"/>
    </location>
</feature>
<dbReference type="Pfam" id="PF00643">
    <property type="entry name" value="zf-B_box"/>
    <property type="match status" value="1"/>
</dbReference>
<dbReference type="SUPFAM" id="SSF49599">
    <property type="entry name" value="TRAF domain-like"/>
    <property type="match status" value="1"/>
</dbReference>
<dbReference type="InterPro" id="IPR000315">
    <property type="entry name" value="Znf_B-box"/>
</dbReference>
<dbReference type="GO" id="GO:0005778">
    <property type="term" value="C:peroxisomal membrane"/>
    <property type="evidence" value="ECO:0007669"/>
    <property type="project" value="TreeGrafter"/>
</dbReference>
<dbReference type="GO" id="GO:0051865">
    <property type="term" value="P:protein autoubiquitination"/>
    <property type="evidence" value="ECO:0007669"/>
    <property type="project" value="TreeGrafter"/>
</dbReference>
<feature type="compositionally biased region" description="Low complexity" evidence="8">
    <location>
        <begin position="500"/>
        <end position="509"/>
    </location>
</feature>
<dbReference type="PANTHER" id="PTHR36754">
    <property type="entry name" value="E3 UBIQUITIN-PROTEIN LIGASE TRIM37"/>
    <property type="match status" value="1"/>
</dbReference>
<dbReference type="GO" id="GO:0070842">
    <property type="term" value="P:aggresome assembly"/>
    <property type="evidence" value="ECO:0007669"/>
    <property type="project" value="TreeGrafter"/>
</dbReference>
<keyword evidence="14" id="KW-1185">Reference proteome</keyword>
<feature type="compositionally biased region" description="Gly residues" evidence="8">
    <location>
        <begin position="110"/>
        <end position="120"/>
    </location>
</feature>
<dbReference type="Proteomes" id="UP000215902">
    <property type="component" value="Unassembled WGS sequence"/>
</dbReference>
<feature type="region of interest" description="Disordered" evidence="8">
    <location>
        <begin position="500"/>
        <end position="526"/>
    </location>
</feature>
<dbReference type="SMART" id="SM00061">
    <property type="entry name" value="MATH"/>
    <property type="match status" value="1"/>
</dbReference>
<dbReference type="InterPro" id="IPR003649">
    <property type="entry name" value="Bbox_C"/>
</dbReference>
<dbReference type="CDD" id="cd03773">
    <property type="entry name" value="MATH_TRIM37"/>
    <property type="match status" value="1"/>
</dbReference>
<protein>
    <recommendedName>
        <fullName evidence="15">RING-type domain-containing protein</fullName>
    </recommendedName>
</protein>
<gene>
    <name evidence="12" type="ORF">BOX15_Mlig001910g1</name>
    <name evidence="13" type="ORF">BOX15_Mlig001910g4</name>
</gene>
<evidence type="ECO:0000256" key="3">
    <source>
        <dbReference type="ARBA" id="ARBA00022723"/>
    </source>
</evidence>
<keyword evidence="3" id="KW-0479">Metal-binding</keyword>
<dbReference type="InterPro" id="IPR053003">
    <property type="entry name" value="TRIM_RBCC_E3_ubiq-ligases"/>
</dbReference>
<dbReference type="AlphaFoldDB" id="A0A267E189"/>
<dbReference type="InterPro" id="IPR002083">
    <property type="entry name" value="MATH/TRAF_dom"/>
</dbReference>
<dbReference type="PROSITE" id="PS50119">
    <property type="entry name" value="ZF_BBOX"/>
    <property type="match status" value="1"/>
</dbReference>
<sequence>MEKSKQTTRKDENGLESLAEVFSCFICMERLRDARLCPHCSKLCCFVCICRWITEQRPQCPHCRARLRIQDLVKCRWADDVTSQLDQLQNQPPNSARSASSGASTSSVGGAVGGSGGAGPDSGAVSGGATASDQCESHKEKLSVFCQSCQLSVCHKCALFDARHAQHKFEPLDSVYENHVRRVQERVDQLKRRNMELTAMIQEVEKNMESVKQAKDERVREIRNAVELMITRLDSQLKAKLVTLMTQRNHLVQETELLEALLNQVEYKVCMLSKSQLITKSAEILTLFNEIHRQPMGSFVSAPVPAEFQSEIVPQYDSSTFRMEQFSQLQQRADPVYSDPLLVSGLSWRLKVYPDGNGVVRGNYLSVFLELTAGLPETSKYEYRVEMVHQQSRDPTRNIVREFASDFDIGECWGYNRFFRLDLLSSEGYLDSDCLLLRFQVRPPTYQQKCRDLTWYVAQLESAQDQQLSTIAQLQERLALSARSVASSTAGGTAAAAAASTSVASSSQQPLPPPYPPPSDLPRRPALNRYSAVSGAAAAAAAETPVSDDAAEAEVDDVDAGDRLDVRRDNEEDSVDDLLETPASMAGFSYSLDMYRSIDGTDGDDDDDEEEADDDDEDDDALSDTPYRNPNRRPDEERKEDNPQVPSLSLQRRFTDLRDDISEVLSSAAVAGSIDLAENDIDEEVNLCDNDVEATSRPALSAAMASASSVAVDGGDAAGDITSPSESPDFIGGGFVDSFVAMWPRPPVSTLTSAEMSADADSNWRPTPPTQQQQQQSQKPPQADGAK</sequence>
<evidence type="ECO:0000259" key="11">
    <source>
        <dbReference type="PROSITE" id="PS50144"/>
    </source>
</evidence>
<feature type="compositionally biased region" description="Basic and acidic residues" evidence="8">
    <location>
        <begin position="632"/>
        <end position="642"/>
    </location>
</feature>
<evidence type="ECO:0000256" key="5">
    <source>
        <dbReference type="ARBA" id="ARBA00022833"/>
    </source>
</evidence>
<evidence type="ECO:0000256" key="6">
    <source>
        <dbReference type="PROSITE-ProRule" id="PRU00024"/>
    </source>
</evidence>
<keyword evidence="2" id="KW-0963">Cytoplasm</keyword>